<keyword evidence="2" id="KW-0949">S-adenosyl-L-methionine</keyword>
<feature type="domain" description="Methyltransferase small" evidence="3">
    <location>
        <begin position="32"/>
        <end position="126"/>
    </location>
</feature>
<keyword evidence="5" id="KW-1185">Reference proteome</keyword>
<dbReference type="InterPro" id="IPR050210">
    <property type="entry name" value="tRNA_Adenine-N(6)_MTase"/>
</dbReference>
<protein>
    <submittedName>
        <fullName evidence="4">Methyltransferase</fullName>
    </submittedName>
</protein>
<dbReference type="InterPro" id="IPR007848">
    <property type="entry name" value="Small_mtfrase_dom"/>
</dbReference>
<dbReference type="RefSeq" id="WP_057790923.1">
    <property type="nucleotide sequence ID" value="NZ_LAXJ01000003.1"/>
</dbReference>
<dbReference type="InterPro" id="IPR029063">
    <property type="entry name" value="SAM-dependent_MTases_sf"/>
</dbReference>
<dbReference type="SUPFAM" id="SSF53335">
    <property type="entry name" value="S-adenosyl-L-methionine-dependent methyltransferases"/>
    <property type="match status" value="1"/>
</dbReference>
<dbReference type="PANTHER" id="PTHR47739:SF1">
    <property type="entry name" value="TRNA1(VAL) (ADENINE(37)-N6)-METHYLTRANSFERASE"/>
    <property type="match status" value="1"/>
</dbReference>
<name>A0A0T5NYF8_9RHOB</name>
<evidence type="ECO:0000259" key="3">
    <source>
        <dbReference type="Pfam" id="PF05175"/>
    </source>
</evidence>
<dbReference type="InterPro" id="IPR002052">
    <property type="entry name" value="DNA_methylase_N6_adenine_CS"/>
</dbReference>
<gene>
    <name evidence="4" type="ORF">XM53_05085</name>
</gene>
<keyword evidence="1 4" id="KW-0489">Methyltransferase</keyword>
<dbReference type="CDD" id="cd02440">
    <property type="entry name" value="AdoMet_MTases"/>
    <property type="match status" value="1"/>
</dbReference>
<dbReference type="GO" id="GO:0032259">
    <property type="term" value="P:methylation"/>
    <property type="evidence" value="ECO:0007669"/>
    <property type="project" value="UniProtKB-KW"/>
</dbReference>
<evidence type="ECO:0000313" key="5">
    <source>
        <dbReference type="Proteomes" id="UP000051295"/>
    </source>
</evidence>
<dbReference type="GO" id="GO:0003676">
    <property type="term" value="F:nucleic acid binding"/>
    <property type="evidence" value="ECO:0007669"/>
    <property type="project" value="InterPro"/>
</dbReference>
<accession>A0A0T5NYF8</accession>
<dbReference type="Gene3D" id="3.40.50.150">
    <property type="entry name" value="Vaccinia Virus protein VP39"/>
    <property type="match status" value="1"/>
</dbReference>
<organism evidence="4 5">
    <name type="scientific">Roseovarius atlanticus</name>
    <dbReference type="NCBI Taxonomy" id="1641875"/>
    <lineage>
        <taxon>Bacteria</taxon>
        <taxon>Pseudomonadati</taxon>
        <taxon>Pseudomonadota</taxon>
        <taxon>Alphaproteobacteria</taxon>
        <taxon>Rhodobacterales</taxon>
        <taxon>Roseobacteraceae</taxon>
        <taxon>Roseovarius</taxon>
    </lineage>
</organism>
<keyword evidence="4" id="KW-0808">Transferase</keyword>
<dbReference type="AlphaFoldDB" id="A0A0T5NYF8"/>
<dbReference type="GO" id="GO:0008170">
    <property type="term" value="F:N-methyltransferase activity"/>
    <property type="evidence" value="ECO:0007669"/>
    <property type="project" value="UniProtKB-ARBA"/>
</dbReference>
<sequence length="251" mass="27023">MTPATTCDDFLGGRLKILQPRDGYRAGIDPVLLAASIPAKPGDTVLDLGCGVGVAGLCLARRVPGVELAGLERQPVYAELARRNGVANDLPFEVIEGDLADMPGTLKERQFHHVLANPPYFDRAASTAATDPGREGAMGEDTPLADWVAAAAKRTRPKGTTTFIQRAERLPELLSHAARHLGSLQLMPLIPRPGRAARLVLLRGRRGGRAAFRLHDGWCLHYGQTHVNDSENYTPATACILRDGGELPFPD</sequence>
<dbReference type="PATRIC" id="fig|1641875.4.peg.3038"/>
<dbReference type="PANTHER" id="PTHR47739">
    <property type="entry name" value="TRNA1(VAL) (ADENINE(37)-N6)-METHYLTRANSFERASE"/>
    <property type="match status" value="1"/>
</dbReference>
<comment type="caution">
    <text evidence="4">The sequence shown here is derived from an EMBL/GenBank/DDBJ whole genome shotgun (WGS) entry which is preliminary data.</text>
</comment>
<proteinExistence type="predicted"/>
<evidence type="ECO:0000313" key="4">
    <source>
        <dbReference type="EMBL" id="KRS13922.1"/>
    </source>
</evidence>
<dbReference type="STRING" id="1641875.XM53_05085"/>
<dbReference type="GO" id="GO:0008757">
    <property type="term" value="F:S-adenosylmethionine-dependent methyltransferase activity"/>
    <property type="evidence" value="ECO:0007669"/>
    <property type="project" value="UniProtKB-ARBA"/>
</dbReference>
<dbReference type="EMBL" id="LAXJ01000003">
    <property type="protein sequence ID" value="KRS13922.1"/>
    <property type="molecule type" value="Genomic_DNA"/>
</dbReference>
<dbReference type="PROSITE" id="PS00092">
    <property type="entry name" value="N6_MTASE"/>
    <property type="match status" value="1"/>
</dbReference>
<evidence type="ECO:0000256" key="2">
    <source>
        <dbReference type="ARBA" id="ARBA00022691"/>
    </source>
</evidence>
<evidence type="ECO:0000256" key="1">
    <source>
        <dbReference type="ARBA" id="ARBA00022603"/>
    </source>
</evidence>
<dbReference type="Proteomes" id="UP000051295">
    <property type="component" value="Unassembled WGS sequence"/>
</dbReference>
<reference evidence="4 5" key="1">
    <citation type="submission" date="2015-04" db="EMBL/GenBank/DDBJ databases">
        <title>The draft genome sequence of Roseovarius sp.R12b.</title>
        <authorList>
            <person name="Li G."/>
            <person name="Lai Q."/>
            <person name="Shao Z."/>
            <person name="Yan P."/>
        </authorList>
    </citation>
    <scope>NUCLEOTIDE SEQUENCE [LARGE SCALE GENOMIC DNA]</scope>
    <source>
        <strain evidence="4 5">R12B</strain>
    </source>
</reference>
<dbReference type="Pfam" id="PF05175">
    <property type="entry name" value="MTS"/>
    <property type="match status" value="1"/>
</dbReference>